<evidence type="ECO:0000313" key="1">
    <source>
        <dbReference type="EMBL" id="SVB28960.1"/>
    </source>
</evidence>
<dbReference type="AlphaFoldDB" id="A0A382CS36"/>
<protein>
    <submittedName>
        <fullName evidence="1">Uncharacterized protein</fullName>
    </submittedName>
</protein>
<organism evidence="1">
    <name type="scientific">marine metagenome</name>
    <dbReference type="NCBI Taxonomy" id="408172"/>
    <lineage>
        <taxon>unclassified sequences</taxon>
        <taxon>metagenomes</taxon>
        <taxon>ecological metagenomes</taxon>
    </lineage>
</organism>
<name>A0A382CS36_9ZZZZ</name>
<proteinExistence type="predicted"/>
<dbReference type="EMBL" id="UINC01035866">
    <property type="protein sequence ID" value="SVB28960.1"/>
    <property type="molecule type" value="Genomic_DNA"/>
</dbReference>
<accession>A0A382CS36</accession>
<reference evidence="1" key="1">
    <citation type="submission" date="2018-05" db="EMBL/GenBank/DDBJ databases">
        <authorList>
            <person name="Lanie J.A."/>
            <person name="Ng W.-L."/>
            <person name="Kazmierczak K.M."/>
            <person name="Andrzejewski T.M."/>
            <person name="Davidsen T.M."/>
            <person name="Wayne K.J."/>
            <person name="Tettelin H."/>
            <person name="Glass J.I."/>
            <person name="Rusch D."/>
            <person name="Podicherti R."/>
            <person name="Tsui H.-C.T."/>
            <person name="Winkler M.E."/>
        </authorList>
    </citation>
    <scope>NUCLEOTIDE SEQUENCE</scope>
</reference>
<gene>
    <name evidence="1" type="ORF">METZ01_LOCUS181814</name>
</gene>
<sequence>MDRTIAIIVTGLRAILFILIKGEQYEPKKIY</sequence>